<comment type="caution">
    <text evidence="7">The sequence shown here is derived from an EMBL/GenBank/DDBJ whole genome shotgun (WGS) entry which is preliminary data.</text>
</comment>
<dbReference type="GO" id="GO:0003682">
    <property type="term" value="F:chromatin binding"/>
    <property type="evidence" value="ECO:0007669"/>
    <property type="project" value="TreeGrafter"/>
</dbReference>
<dbReference type="Gene3D" id="3.40.50.10810">
    <property type="entry name" value="Tandem AAA-ATPase domain"/>
    <property type="match status" value="1"/>
</dbReference>
<evidence type="ECO:0000256" key="1">
    <source>
        <dbReference type="ARBA" id="ARBA00004123"/>
    </source>
</evidence>
<dbReference type="CDD" id="cd17919">
    <property type="entry name" value="DEXHc_Snf"/>
    <property type="match status" value="1"/>
</dbReference>
<feature type="region of interest" description="Disordered" evidence="5">
    <location>
        <begin position="705"/>
        <end position="726"/>
    </location>
</feature>
<keyword evidence="8" id="KW-1185">Reference proteome</keyword>
<evidence type="ECO:0000256" key="4">
    <source>
        <dbReference type="ARBA" id="ARBA00023242"/>
    </source>
</evidence>
<evidence type="ECO:0000256" key="5">
    <source>
        <dbReference type="SAM" id="MobiDB-lite"/>
    </source>
</evidence>
<dbReference type="Proteomes" id="UP000717328">
    <property type="component" value="Unassembled WGS sequence"/>
</dbReference>
<protein>
    <recommendedName>
        <fullName evidence="6">Helicase ATP-binding domain-containing protein</fullName>
    </recommendedName>
</protein>
<keyword evidence="4" id="KW-0539">Nucleus</keyword>
<evidence type="ECO:0000313" key="7">
    <source>
        <dbReference type="EMBL" id="KAG5636366.1"/>
    </source>
</evidence>
<evidence type="ECO:0000256" key="3">
    <source>
        <dbReference type="ARBA" id="ARBA00022840"/>
    </source>
</evidence>
<keyword evidence="3" id="KW-0067">ATP-binding</keyword>
<dbReference type="GO" id="GO:0003677">
    <property type="term" value="F:DNA binding"/>
    <property type="evidence" value="ECO:0007669"/>
    <property type="project" value="TreeGrafter"/>
</dbReference>
<dbReference type="PANTHER" id="PTHR45623">
    <property type="entry name" value="CHROMODOMAIN-HELICASE-DNA-BINDING PROTEIN 3-RELATED-RELATED"/>
    <property type="match status" value="1"/>
</dbReference>
<dbReference type="InterPro" id="IPR027417">
    <property type="entry name" value="P-loop_NTPase"/>
</dbReference>
<proteinExistence type="predicted"/>
<dbReference type="GO" id="GO:0042393">
    <property type="term" value="F:histone binding"/>
    <property type="evidence" value="ECO:0007669"/>
    <property type="project" value="TreeGrafter"/>
</dbReference>
<evidence type="ECO:0000313" key="8">
    <source>
        <dbReference type="Proteomes" id="UP000717328"/>
    </source>
</evidence>
<dbReference type="GO" id="GO:0005524">
    <property type="term" value="F:ATP binding"/>
    <property type="evidence" value="ECO:0007669"/>
    <property type="project" value="UniProtKB-KW"/>
</dbReference>
<dbReference type="GO" id="GO:0140658">
    <property type="term" value="F:ATP-dependent chromatin remodeler activity"/>
    <property type="evidence" value="ECO:0007669"/>
    <property type="project" value="TreeGrafter"/>
</dbReference>
<dbReference type="InterPro" id="IPR000330">
    <property type="entry name" value="SNF2_N"/>
</dbReference>
<feature type="compositionally biased region" description="Basic residues" evidence="5">
    <location>
        <begin position="203"/>
        <end position="223"/>
    </location>
</feature>
<reference evidence="7" key="2">
    <citation type="submission" date="2021-10" db="EMBL/GenBank/DDBJ databases">
        <title>Phylogenomics reveals ancestral predisposition of the termite-cultivated fungus Termitomyces towards a domesticated lifestyle.</title>
        <authorList>
            <person name="Auxier B."/>
            <person name="Grum-Grzhimaylo A."/>
            <person name="Cardenas M.E."/>
            <person name="Lodge J.D."/>
            <person name="Laessoe T."/>
            <person name="Pedersen O."/>
            <person name="Smith M.E."/>
            <person name="Kuyper T.W."/>
            <person name="Franco-Molano E.A."/>
            <person name="Baroni T.J."/>
            <person name="Aanen D.K."/>
        </authorList>
    </citation>
    <scope>NUCLEOTIDE SEQUENCE</scope>
    <source>
        <strain evidence="7">D49</strain>
    </source>
</reference>
<feature type="region of interest" description="Disordered" evidence="5">
    <location>
        <begin position="266"/>
        <end position="299"/>
    </location>
</feature>
<dbReference type="EMBL" id="JABCKI010005942">
    <property type="protein sequence ID" value="KAG5636366.1"/>
    <property type="molecule type" value="Genomic_DNA"/>
</dbReference>
<dbReference type="Pfam" id="PF15446">
    <property type="entry name" value="zf-PHD-like"/>
    <property type="match status" value="1"/>
</dbReference>
<feature type="compositionally biased region" description="Basic residues" evidence="5">
    <location>
        <begin position="284"/>
        <end position="294"/>
    </location>
</feature>
<feature type="region of interest" description="Disordered" evidence="5">
    <location>
        <begin position="409"/>
        <end position="434"/>
    </location>
</feature>
<dbReference type="Pfam" id="PF00176">
    <property type="entry name" value="SNF2-rel_dom"/>
    <property type="match status" value="1"/>
</dbReference>
<feature type="region of interest" description="Disordered" evidence="5">
    <location>
        <begin position="1"/>
        <end position="42"/>
    </location>
</feature>
<feature type="compositionally biased region" description="Acidic residues" evidence="5">
    <location>
        <begin position="166"/>
        <end position="186"/>
    </location>
</feature>
<organism evidence="7 8">
    <name type="scientific">Sphagnurus paluster</name>
    <dbReference type="NCBI Taxonomy" id="117069"/>
    <lineage>
        <taxon>Eukaryota</taxon>
        <taxon>Fungi</taxon>
        <taxon>Dikarya</taxon>
        <taxon>Basidiomycota</taxon>
        <taxon>Agaricomycotina</taxon>
        <taxon>Agaricomycetes</taxon>
        <taxon>Agaricomycetidae</taxon>
        <taxon>Agaricales</taxon>
        <taxon>Tricholomatineae</taxon>
        <taxon>Lyophyllaceae</taxon>
        <taxon>Sphagnurus</taxon>
    </lineage>
</organism>
<dbReference type="OrthoDB" id="5857104at2759"/>
<name>A0A9P7FSQ7_9AGAR</name>
<feature type="region of interest" description="Disordered" evidence="5">
    <location>
        <begin position="151"/>
        <end position="246"/>
    </location>
</feature>
<dbReference type="SMART" id="SM00487">
    <property type="entry name" value="DEXDc"/>
    <property type="match status" value="1"/>
</dbReference>
<dbReference type="InterPro" id="IPR038718">
    <property type="entry name" value="SNF2-like_sf"/>
</dbReference>
<dbReference type="InterPro" id="IPR014001">
    <property type="entry name" value="Helicase_ATP-bd"/>
</dbReference>
<dbReference type="InterPro" id="IPR016197">
    <property type="entry name" value="Chromo-like_dom_sf"/>
</dbReference>
<evidence type="ECO:0000256" key="2">
    <source>
        <dbReference type="ARBA" id="ARBA00022741"/>
    </source>
</evidence>
<sequence>MDTDQSSSDPALLFSPPNSSESPGPVDGPLPSPEHVHSAKISRPPQQTFFILAPSIPVEERKLYKAAKDSSLKDYVEMDVDEVIGKYREGSIVYYFARYQGGIAHKFLLTPSVERKKAAGELNPFDPSAHYVHPKSRVKMTVTISNQRATVDISSSRSLKSTPEFEIPDSEEEEDEDEDPDSDSDSGGESVYEDKPASPPIRRSGRSSNKLRKALPFKTRSLRTRATDSDRDEMDSEMSVPHLPFRRSTRVGRTALARHDETYTDDLESDLDSGSYRSKETRPKSKKTKKKSRGSRPAYGHFRPIAELDCDSSDEESAVFRKHRDICEKCHKNPAHTLIQAIVKKGKAKSRRRKNSEDEFEVSDDEERFAALGGWVRCLKCPVVAHWKCIASTQREEILKAAKERDQAEWQRNQAQIDSDGIAGPPEPRKRPGLDAYQTTEFICSACIKGGYCMGCMELAIEPDATPNVPNGISLTQADEQDVPMHDGIGEDVTGFDRPPDDTQRELLFRCFTCKRIAHYRHLPFPYSSNDTAAEIAQHYTQSWQCADCASYRFGVDKIIAWRPYPSTAVEVSRGHDEIPNYKESLPREYLVKWQDRSYRRVQWVPHMWLLSTHHAKLKNFLSSGSKVELLKVTADEPVIDDNIPSFEIGDESRASSTKPAGDTPALPQTAIPDAECRIPPSWKTVDRLLDVYLWHPLQAKGKGKGKQKVVRSESESTTEDSDLQRERELAFNDGEQPSKAHMESVSEWEARTGEIFGISNINDIIWTFIKWQDLGYDEGKSVHHAFDTIPNRGLIATWDSPPRPEDPGYVSFQTALERFISSRQVIVPKHSASYSEKFDKRAKNEYQTRHQLKDAADLDIGQNRQLKLMPFQVDGFNWLCNNWWMHQHCILADEMGLGKTVQVATFLGSIAAKFRAFPALVVVPNSTITNWVREFERWAPKLRVVPFYGEAKARDVIKKFELYHETKRSGETGAKFHVLITTYEALLNQKDFTPVFKNQPRWEVIIPGKYAAYSGSHSFSGACN</sequence>
<dbReference type="Gene3D" id="2.40.50.40">
    <property type="match status" value="1"/>
</dbReference>
<gene>
    <name evidence="7" type="ORF">H0H81_008284</name>
</gene>
<dbReference type="GO" id="GO:0016887">
    <property type="term" value="F:ATP hydrolysis activity"/>
    <property type="evidence" value="ECO:0007669"/>
    <property type="project" value="TreeGrafter"/>
</dbReference>
<dbReference type="SUPFAM" id="SSF54160">
    <property type="entry name" value="Chromo domain-like"/>
    <property type="match status" value="1"/>
</dbReference>
<reference evidence="7" key="1">
    <citation type="submission" date="2021-02" db="EMBL/GenBank/DDBJ databases">
        <authorList>
            <person name="Nieuwenhuis M."/>
            <person name="Van De Peppel L.J.J."/>
        </authorList>
    </citation>
    <scope>NUCLEOTIDE SEQUENCE</scope>
    <source>
        <strain evidence="7">D49</strain>
    </source>
</reference>
<keyword evidence="2" id="KW-0547">Nucleotide-binding</keyword>
<dbReference type="GO" id="GO:0000785">
    <property type="term" value="C:chromatin"/>
    <property type="evidence" value="ECO:0007669"/>
    <property type="project" value="TreeGrafter"/>
</dbReference>
<feature type="region of interest" description="Disordered" evidence="5">
    <location>
        <begin position="642"/>
        <end position="670"/>
    </location>
</feature>
<dbReference type="PROSITE" id="PS51192">
    <property type="entry name" value="HELICASE_ATP_BIND_1"/>
    <property type="match status" value="1"/>
</dbReference>
<accession>A0A9P7FSQ7</accession>
<dbReference type="InterPro" id="IPR041684">
    <property type="entry name" value="Znf-PHD-like"/>
</dbReference>
<dbReference type="SUPFAM" id="SSF52540">
    <property type="entry name" value="P-loop containing nucleoside triphosphate hydrolases"/>
    <property type="match status" value="1"/>
</dbReference>
<dbReference type="AlphaFoldDB" id="A0A9P7FSQ7"/>
<evidence type="ECO:0000259" key="6">
    <source>
        <dbReference type="PROSITE" id="PS51192"/>
    </source>
</evidence>
<comment type="subcellular location">
    <subcellularLocation>
        <location evidence="1">Nucleus</location>
    </subcellularLocation>
</comment>
<feature type="domain" description="Helicase ATP-binding" evidence="6">
    <location>
        <begin position="881"/>
        <end position="1007"/>
    </location>
</feature>
<dbReference type="PANTHER" id="PTHR45623:SF17">
    <property type="entry name" value="CHROMODOMAIN-HELICASE-DNA-BINDING PROTEIN 3-RELATED"/>
    <property type="match status" value="1"/>
</dbReference>
<feature type="compositionally biased region" description="Polar residues" evidence="5">
    <location>
        <begin position="151"/>
        <end position="161"/>
    </location>
</feature>
<dbReference type="GO" id="GO:0005634">
    <property type="term" value="C:nucleus"/>
    <property type="evidence" value="ECO:0007669"/>
    <property type="project" value="UniProtKB-SubCell"/>
</dbReference>